<dbReference type="AlphaFoldDB" id="A0A2H0MPH1"/>
<evidence type="ECO:0000313" key="3">
    <source>
        <dbReference type="Proteomes" id="UP000229381"/>
    </source>
</evidence>
<sequence>LGIVTLASLICFALILFSIKISIGGQLSYQKIFLEQKKAESSQLQNLEEKMKSLNSILKELNSFYQNEANLVEVSRLISGFLPREVYLTTLHFNKAAGLEKEKYSGEVFLAGFAPSRETLTVFKKNLEKEFKEVYFPPENWVKPTDISFTATFKVK</sequence>
<feature type="non-terminal residue" evidence="2">
    <location>
        <position position="1"/>
    </location>
</feature>
<reference evidence="2 3" key="1">
    <citation type="submission" date="2017-09" db="EMBL/GenBank/DDBJ databases">
        <title>Depth-based differentiation of microbial function through sediment-hosted aquifers and enrichment of novel symbionts in the deep terrestrial subsurface.</title>
        <authorList>
            <person name="Probst A.J."/>
            <person name="Ladd B."/>
            <person name="Jarett J.K."/>
            <person name="Geller-Mcgrath D.E."/>
            <person name="Sieber C.M."/>
            <person name="Emerson J.B."/>
            <person name="Anantharaman K."/>
            <person name="Thomas B.C."/>
            <person name="Malmstrom R."/>
            <person name="Stieglmeier M."/>
            <person name="Klingl A."/>
            <person name="Woyke T."/>
            <person name="Ryan C.M."/>
            <person name="Banfield J.F."/>
        </authorList>
    </citation>
    <scope>NUCLEOTIDE SEQUENCE [LARGE SCALE GENOMIC DNA]</scope>
    <source>
        <strain evidence="2">CG11_big_fil_rev_8_21_14_0_20_39_9</strain>
    </source>
</reference>
<dbReference type="Proteomes" id="UP000229381">
    <property type="component" value="Unassembled WGS sequence"/>
</dbReference>
<feature type="coiled-coil region" evidence="1">
    <location>
        <begin position="30"/>
        <end position="64"/>
    </location>
</feature>
<organism evidence="2 3">
    <name type="scientific">Candidatus Nealsonbacteria bacterium CG11_big_fil_rev_8_21_14_0_20_39_9</name>
    <dbReference type="NCBI Taxonomy" id="1974715"/>
    <lineage>
        <taxon>Bacteria</taxon>
        <taxon>Candidatus Nealsoniibacteriota</taxon>
    </lineage>
</organism>
<evidence type="ECO:0000256" key="1">
    <source>
        <dbReference type="SAM" id="Coils"/>
    </source>
</evidence>
<dbReference type="EMBL" id="PCWI01000014">
    <property type="protein sequence ID" value="PIQ98550.1"/>
    <property type="molecule type" value="Genomic_DNA"/>
</dbReference>
<evidence type="ECO:0000313" key="2">
    <source>
        <dbReference type="EMBL" id="PIQ98550.1"/>
    </source>
</evidence>
<protein>
    <submittedName>
        <fullName evidence="2">Uncharacterized protein</fullName>
    </submittedName>
</protein>
<keyword evidence="1" id="KW-0175">Coiled coil</keyword>
<proteinExistence type="predicted"/>
<accession>A0A2H0MPH1</accession>
<name>A0A2H0MPH1_9BACT</name>
<gene>
    <name evidence="2" type="ORF">COV64_00615</name>
</gene>
<comment type="caution">
    <text evidence="2">The sequence shown here is derived from an EMBL/GenBank/DDBJ whole genome shotgun (WGS) entry which is preliminary data.</text>
</comment>